<evidence type="ECO:0000256" key="11">
    <source>
        <dbReference type="ARBA" id="ARBA00022833"/>
    </source>
</evidence>
<evidence type="ECO:0000256" key="8">
    <source>
        <dbReference type="ARBA" id="ARBA00022741"/>
    </source>
</evidence>
<dbReference type="EC" id="2.7.11.13" evidence="2"/>
<gene>
    <name evidence="23" type="ORF">GQ26_0010260</name>
</gene>
<dbReference type="eggNOG" id="KOG0694">
    <property type="taxonomic scope" value="Eukaryota"/>
</dbReference>
<dbReference type="Gene3D" id="3.30.200.20">
    <property type="entry name" value="Phosphorylase Kinase, domain 1"/>
    <property type="match status" value="1"/>
</dbReference>
<dbReference type="Pfam" id="PF02185">
    <property type="entry name" value="HR1"/>
    <property type="match status" value="2"/>
</dbReference>
<dbReference type="Gene3D" id="1.10.287.160">
    <property type="entry name" value="HR1 repeat"/>
    <property type="match status" value="1"/>
</dbReference>
<dbReference type="InterPro" id="IPR017441">
    <property type="entry name" value="Protein_kinase_ATP_BS"/>
</dbReference>
<evidence type="ECO:0000256" key="10">
    <source>
        <dbReference type="ARBA" id="ARBA00022777"/>
    </source>
</evidence>
<feature type="compositionally biased region" description="Low complexity" evidence="17">
    <location>
        <begin position="386"/>
        <end position="401"/>
    </location>
</feature>
<dbReference type="PROSITE" id="PS50011">
    <property type="entry name" value="PROTEIN_KINASE_DOM"/>
    <property type="match status" value="1"/>
</dbReference>
<feature type="domain" description="REM-1" evidence="22">
    <location>
        <begin position="158"/>
        <end position="235"/>
    </location>
</feature>
<dbReference type="CDD" id="cd20823">
    <property type="entry name" value="C1_ScPKC1-like_rpt2"/>
    <property type="match status" value="1"/>
</dbReference>
<accession>A0A093W2N5</accession>
<dbReference type="FunFam" id="3.30.200.20:FF:000103">
    <property type="entry name" value="Protein kinase C"/>
    <property type="match status" value="1"/>
</dbReference>
<dbReference type="InterPro" id="IPR046349">
    <property type="entry name" value="C1-like_sf"/>
</dbReference>
<proteinExistence type="inferred from homology"/>
<feature type="binding site" evidence="16">
    <location>
        <position position="811"/>
    </location>
    <ligand>
        <name>ATP</name>
        <dbReference type="ChEBI" id="CHEBI:30616"/>
    </ligand>
</feature>
<comment type="catalytic activity">
    <reaction evidence="13">
        <text>L-threonyl-[protein] + ATP = O-phospho-L-threonyl-[protein] + ADP + H(+)</text>
        <dbReference type="Rhea" id="RHEA:46608"/>
        <dbReference type="Rhea" id="RHEA-COMP:11060"/>
        <dbReference type="Rhea" id="RHEA-COMP:11605"/>
        <dbReference type="ChEBI" id="CHEBI:15378"/>
        <dbReference type="ChEBI" id="CHEBI:30013"/>
        <dbReference type="ChEBI" id="CHEBI:30616"/>
        <dbReference type="ChEBI" id="CHEBI:61977"/>
        <dbReference type="ChEBI" id="CHEBI:456216"/>
        <dbReference type="EC" id="2.7.11.13"/>
    </reaction>
</comment>
<dbReference type="PANTHER" id="PTHR24351">
    <property type="entry name" value="RIBOSOMAL PROTEIN S6 KINASE"/>
    <property type="match status" value="1"/>
</dbReference>
<evidence type="ECO:0000256" key="17">
    <source>
        <dbReference type="SAM" id="MobiDB-lite"/>
    </source>
</evidence>
<dbReference type="InterPro" id="IPR036274">
    <property type="entry name" value="HR1_rpt_sf"/>
</dbReference>
<feature type="compositionally biased region" description="Polar residues" evidence="17">
    <location>
        <begin position="685"/>
        <end position="702"/>
    </location>
</feature>
<sequence>MADDELIASVYHKIEREKALIAAAMNLRQSTDNQTVQRQADGQIRDGRRNIAYLEEKLRELQYRKDGAATSGAPQLPPLGAGGEQRRNGGGYDAPAPPPKDPRPGYPGDTGDYGDPGPGGYSQGGTGMMPSRAPFSDPRPDAAIPKGRPNYSKLDLIKYDTPYLGPKIQLMLSQLEFKLSVEKQYKAGIEKMVRLYQDEGDRKSRADAEGRRIESNQKIQLLKQALKRYEDLHIDIDSSADNADDDSINAPNMRKPLTGHLTLRIHSVQDVDHAATSRFSRGPETFVVIKVEDAIKARTKASRTDRWTDETFNIDIDKANELELTVYDKSGDRPIPIGMLWMRISDIAEEMRRKKIETDLASNGWVSADKMSQGASGRPNPNAPLSPTGGQRPGGQSQQPGGATGGASAGNAVLIDSWFALEPVGRIHMQVSFAKQLKDRRPFDIGLNRQGAVRQRKEEVHEKQGHKFVTQQFYNIMRCALCGEFLKYAAGMQCEDCKYTCHRKCYPKVVTKCISKANYETDPDEEKINHRIPHRFENFANISANWCCHCGSLLPFGRKNAKKCTECALTCHTSCAHLVPDFCGMSMETANEIIKAQVQMKNLNMNKTSPVGLSNRNLRDNAPAPLVPMKPSDYGRPPSSQAVSAATTSYPTPQSPTTSSRQNLPPRTSSIEAQKAAEAAISGMRPTSQPSQDPRLAQSQQPPIRPYNPAAYGEVMRQEPPAGPMPGQKISPYQAAPQPQQIPPPQPQVVLQPQASVPVVAQQPPPSKEPSGRGPRIGLDHFNFLAVLGKGNFGKVMLAETKTTKKLYAIKVLKKEFIIENDEVESMKSEKRVLLIANKERHPFLLTLNACFQTETRVYFVMEYISGGDLMLHIQRGQFGLKRAQFYAAEVCLALKYLHENGVIYRDLKLDNILLTLDGHIKIADYGLCKENMWYGSTTSTFCGTPEFMAPEILLDKKYGRAVDWWAFGVLIYQMLLQQSPFRGEDEDEIYDAILADEPLYPIHMPRDSVSILQKLLTREPELRLGSGPTDAQEIMSHAFFRNINWDDVYHKRIPPPFMPTITSATDTSNFDQEFTSVTPVLTPVQSVLSQAMQEEFRGFSYTADFA</sequence>
<evidence type="ECO:0000256" key="14">
    <source>
        <dbReference type="ARBA" id="ARBA00047470"/>
    </source>
</evidence>
<comment type="catalytic activity">
    <reaction evidence="14">
        <text>L-seryl-[protein] + ATP = O-phospho-L-seryl-[protein] + ADP + H(+)</text>
        <dbReference type="Rhea" id="RHEA:17989"/>
        <dbReference type="Rhea" id="RHEA-COMP:9863"/>
        <dbReference type="Rhea" id="RHEA-COMP:11604"/>
        <dbReference type="ChEBI" id="CHEBI:15378"/>
        <dbReference type="ChEBI" id="CHEBI:29999"/>
        <dbReference type="ChEBI" id="CHEBI:30616"/>
        <dbReference type="ChEBI" id="CHEBI:83421"/>
        <dbReference type="ChEBI" id="CHEBI:456216"/>
        <dbReference type="EC" id="2.7.11.13"/>
    </reaction>
</comment>
<dbReference type="SUPFAM" id="SSF56112">
    <property type="entry name" value="Protein kinase-like (PK-like)"/>
    <property type="match status" value="1"/>
</dbReference>
<evidence type="ECO:0000256" key="3">
    <source>
        <dbReference type="ARBA" id="ARBA00022527"/>
    </source>
</evidence>
<dbReference type="SMART" id="SM00742">
    <property type="entry name" value="Hr1"/>
    <property type="match status" value="2"/>
</dbReference>
<dbReference type="SMART" id="SM00109">
    <property type="entry name" value="C1"/>
    <property type="match status" value="2"/>
</dbReference>
<dbReference type="CDD" id="cd08689">
    <property type="entry name" value="C2_fungal_Pkc1p"/>
    <property type="match status" value="1"/>
</dbReference>
<dbReference type="Pfam" id="PF00069">
    <property type="entry name" value="Pkinase"/>
    <property type="match status" value="1"/>
</dbReference>
<evidence type="ECO:0000256" key="5">
    <source>
        <dbReference type="ARBA" id="ARBA00022679"/>
    </source>
</evidence>
<feature type="region of interest" description="Disordered" evidence="17">
    <location>
        <begin position="369"/>
        <end position="407"/>
    </location>
</feature>
<dbReference type="InterPro" id="IPR035892">
    <property type="entry name" value="C2_domain_sf"/>
</dbReference>
<dbReference type="PROSITE" id="PS51285">
    <property type="entry name" value="AGC_KINASE_CTER"/>
    <property type="match status" value="1"/>
</dbReference>
<dbReference type="AlphaFoldDB" id="A0A093W2N5"/>
<name>A0A093W2N5_TALMA</name>
<dbReference type="Gene3D" id="2.60.40.150">
    <property type="entry name" value="C2 domain"/>
    <property type="match status" value="1"/>
</dbReference>
<feature type="domain" description="Protein kinase" evidence="19">
    <location>
        <begin position="782"/>
        <end position="1041"/>
    </location>
</feature>
<keyword evidence="12 16" id="KW-0067">ATP-binding</keyword>
<protein>
    <recommendedName>
        <fullName evidence="2">protein kinase C</fullName>
        <ecNumber evidence="2">2.7.11.13</ecNumber>
    </recommendedName>
</protein>
<dbReference type="SUPFAM" id="SSF49562">
    <property type="entry name" value="C2 domain (Calcium/lipid-binding domain, CaLB)"/>
    <property type="match status" value="1"/>
</dbReference>
<keyword evidence="6" id="KW-0479">Metal-binding</keyword>
<evidence type="ECO:0000259" key="20">
    <source>
        <dbReference type="PROSITE" id="PS50081"/>
    </source>
</evidence>
<comment type="caution">
    <text evidence="23">The sequence shown here is derived from an EMBL/GenBank/DDBJ whole genome shotgun (WGS) entry which is preliminary data.</text>
</comment>
<evidence type="ECO:0000256" key="13">
    <source>
        <dbReference type="ARBA" id="ARBA00047272"/>
    </source>
</evidence>
<dbReference type="Pfam" id="PF00130">
    <property type="entry name" value="C1_1"/>
    <property type="match status" value="2"/>
</dbReference>
<dbReference type="PROSITE" id="PS50004">
    <property type="entry name" value="C2"/>
    <property type="match status" value="1"/>
</dbReference>
<dbReference type="SUPFAM" id="SSF46585">
    <property type="entry name" value="HR1 repeat"/>
    <property type="match status" value="1"/>
</dbReference>
<organism evidence="23">
    <name type="scientific">Talaromyces marneffei PM1</name>
    <dbReference type="NCBI Taxonomy" id="1077442"/>
    <lineage>
        <taxon>Eukaryota</taxon>
        <taxon>Fungi</taxon>
        <taxon>Dikarya</taxon>
        <taxon>Ascomycota</taxon>
        <taxon>Pezizomycotina</taxon>
        <taxon>Eurotiomycetes</taxon>
        <taxon>Eurotiomycetidae</taxon>
        <taxon>Eurotiales</taxon>
        <taxon>Trichocomaceae</taxon>
        <taxon>Talaromyces</taxon>
        <taxon>Talaromyces sect. Talaromyces</taxon>
    </lineage>
</organism>
<dbReference type="GO" id="GO:0009272">
    <property type="term" value="P:fungal-type cell wall biogenesis"/>
    <property type="evidence" value="ECO:0007669"/>
    <property type="project" value="InterPro"/>
</dbReference>
<dbReference type="SMART" id="SM00239">
    <property type="entry name" value="C2"/>
    <property type="match status" value="1"/>
</dbReference>
<dbReference type="InterPro" id="IPR011072">
    <property type="entry name" value="HR1_rho-bd"/>
</dbReference>
<dbReference type="GO" id="GO:0007165">
    <property type="term" value="P:signal transduction"/>
    <property type="evidence" value="ECO:0007669"/>
    <property type="project" value="InterPro"/>
</dbReference>
<dbReference type="GO" id="GO:0004697">
    <property type="term" value="F:diacylglycerol-dependent serine/threonine kinase activity"/>
    <property type="evidence" value="ECO:0007669"/>
    <property type="project" value="UniProtKB-EC"/>
</dbReference>
<dbReference type="GO" id="GO:0008270">
    <property type="term" value="F:zinc ion binding"/>
    <property type="evidence" value="ECO:0007669"/>
    <property type="project" value="UniProtKB-KW"/>
</dbReference>
<evidence type="ECO:0000256" key="15">
    <source>
        <dbReference type="PROSITE-ProRule" id="PRU01207"/>
    </source>
</evidence>
<dbReference type="InterPro" id="IPR000008">
    <property type="entry name" value="C2_dom"/>
</dbReference>
<dbReference type="FunFam" id="2.60.40.150:FF:000191">
    <property type="entry name" value="Protein kinase C"/>
    <property type="match status" value="1"/>
</dbReference>
<evidence type="ECO:0000313" key="23">
    <source>
        <dbReference type="EMBL" id="KFX53146.1"/>
    </source>
</evidence>
<feature type="domain" description="Phorbol-ester/DAG-type" evidence="20">
    <location>
        <begin position="465"/>
        <end position="513"/>
    </location>
</feature>
<dbReference type="GO" id="GO:0005524">
    <property type="term" value="F:ATP binding"/>
    <property type="evidence" value="ECO:0007669"/>
    <property type="project" value="UniProtKB-UniRule"/>
</dbReference>
<keyword evidence="15" id="KW-0175">Coiled coil</keyword>
<dbReference type="FunFam" id="3.30.60.20:FF:000014">
    <property type="entry name" value="Protein kinase C"/>
    <property type="match status" value="1"/>
</dbReference>
<dbReference type="CDD" id="cd20822">
    <property type="entry name" value="C1_ScPKC1-like_rpt1"/>
    <property type="match status" value="1"/>
</dbReference>
<evidence type="ECO:0000256" key="1">
    <source>
        <dbReference type="ARBA" id="ARBA00005490"/>
    </source>
</evidence>
<dbReference type="InterPro" id="IPR011009">
    <property type="entry name" value="Kinase-like_dom_sf"/>
</dbReference>
<keyword evidence="11" id="KW-0862">Zinc</keyword>
<dbReference type="FunFam" id="3.30.60.20:FF:000034">
    <property type="entry name" value="Protein kinase C"/>
    <property type="match status" value="1"/>
</dbReference>
<feature type="domain" description="C2" evidence="18">
    <location>
        <begin position="242"/>
        <end position="360"/>
    </location>
</feature>
<keyword evidence="4" id="KW-0597">Phosphoprotein</keyword>
<dbReference type="PROSITE" id="PS00479">
    <property type="entry name" value="ZF_DAG_PE_1"/>
    <property type="match status" value="1"/>
</dbReference>
<evidence type="ECO:0000256" key="4">
    <source>
        <dbReference type="ARBA" id="ARBA00022553"/>
    </source>
</evidence>
<evidence type="ECO:0000256" key="6">
    <source>
        <dbReference type="ARBA" id="ARBA00022723"/>
    </source>
</evidence>
<keyword evidence="7" id="KW-0677">Repeat</keyword>
<dbReference type="SMART" id="SM00220">
    <property type="entry name" value="S_TKc"/>
    <property type="match status" value="1"/>
</dbReference>
<dbReference type="InterPro" id="IPR000961">
    <property type="entry name" value="AGC-kinase_C"/>
</dbReference>
<dbReference type="Pfam" id="PF00433">
    <property type="entry name" value="Pkinase_C"/>
    <property type="match status" value="1"/>
</dbReference>
<dbReference type="InterPro" id="IPR008271">
    <property type="entry name" value="Ser/Thr_kinase_AS"/>
</dbReference>
<comment type="similarity">
    <text evidence="1">Belongs to the protein kinase superfamily. AGC Ser/Thr protein kinase family. PKC subfamily.</text>
</comment>
<dbReference type="InterPro" id="IPR000719">
    <property type="entry name" value="Prot_kinase_dom"/>
</dbReference>
<feature type="compositionally biased region" description="Gly residues" evidence="17">
    <location>
        <begin position="114"/>
        <end position="127"/>
    </location>
</feature>
<dbReference type="PROSITE" id="PS51860">
    <property type="entry name" value="REM_1"/>
    <property type="match status" value="2"/>
</dbReference>
<dbReference type="Pfam" id="PF00168">
    <property type="entry name" value="C2"/>
    <property type="match status" value="1"/>
</dbReference>
<dbReference type="GO" id="GO:0106310">
    <property type="term" value="F:protein serine kinase activity"/>
    <property type="evidence" value="ECO:0007669"/>
    <property type="project" value="RHEA"/>
</dbReference>
<feature type="region of interest" description="Disordered" evidence="17">
    <location>
        <begin position="607"/>
        <end position="748"/>
    </location>
</feature>
<dbReference type="HOGENOM" id="CLU_000288_54_0_1"/>
<feature type="compositionally biased region" description="Polar residues" evidence="17">
    <location>
        <begin position="607"/>
        <end position="616"/>
    </location>
</feature>
<evidence type="ECO:0000256" key="9">
    <source>
        <dbReference type="ARBA" id="ARBA00022771"/>
    </source>
</evidence>
<dbReference type="PROSITE" id="PS00107">
    <property type="entry name" value="PROTEIN_KINASE_ATP"/>
    <property type="match status" value="1"/>
</dbReference>
<feature type="domain" description="AGC-kinase C-terminal" evidence="21">
    <location>
        <begin position="1042"/>
        <end position="1107"/>
    </location>
</feature>
<dbReference type="CDD" id="cd11620">
    <property type="entry name" value="HR1_PKC-like_2_fungi"/>
    <property type="match status" value="1"/>
</dbReference>
<dbReference type="InterPro" id="IPR017892">
    <property type="entry name" value="Pkinase_C"/>
</dbReference>
<dbReference type="EMBL" id="JPOX01000001">
    <property type="protein sequence ID" value="KFX53146.1"/>
    <property type="molecule type" value="Genomic_DNA"/>
</dbReference>
<dbReference type="InterPro" id="IPR037778">
    <property type="entry name" value="C2_fungal_PKC"/>
</dbReference>
<dbReference type="SUPFAM" id="SSF57889">
    <property type="entry name" value="Cysteine-rich domain"/>
    <property type="match status" value="2"/>
</dbReference>
<feature type="domain" description="Phorbol-ester/DAG-type" evidence="20">
    <location>
        <begin position="533"/>
        <end position="583"/>
    </location>
</feature>
<feature type="compositionally biased region" description="Polar residues" evidence="17">
    <location>
        <begin position="661"/>
        <end position="672"/>
    </location>
</feature>
<evidence type="ECO:0000259" key="18">
    <source>
        <dbReference type="PROSITE" id="PS50004"/>
    </source>
</evidence>
<evidence type="ECO:0000259" key="22">
    <source>
        <dbReference type="PROSITE" id="PS51860"/>
    </source>
</evidence>
<keyword evidence="9" id="KW-0863">Zinc-finger</keyword>
<dbReference type="PROSITE" id="PS00108">
    <property type="entry name" value="PROTEIN_KINASE_ST"/>
    <property type="match status" value="1"/>
</dbReference>
<dbReference type="FunFam" id="1.10.510.10:FF:000101">
    <property type="entry name" value="Protein kinase C"/>
    <property type="match status" value="1"/>
</dbReference>
<keyword evidence="3" id="KW-0723">Serine/threonine-protein kinase</keyword>
<evidence type="ECO:0000256" key="12">
    <source>
        <dbReference type="ARBA" id="ARBA00022840"/>
    </source>
</evidence>
<dbReference type="Gene3D" id="3.30.60.20">
    <property type="match status" value="2"/>
</dbReference>
<reference evidence="23" key="1">
    <citation type="journal article" date="2014" name="PLoS Genet.">
        <title>Signature Gene Expression Reveals Novel Clues to the Molecular Mechanisms of Dimorphic Transition in Penicillium marneffei.</title>
        <authorList>
            <person name="Yang E."/>
            <person name="Wang G."/>
            <person name="Cai J."/>
            <person name="Woo P.C."/>
            <person name="Lau S.K."/>
            <person name="Yuen K.-Y."/>
            <person name="Chow W.-N."/>
            <person name="Lin X."/>
        </authorList>
    </citation>
    <scope>NUCLEOTIDE SEQUENCE [LARGE SCALE GENOMIC DNA]</scope>
    <source>
        <strain evidence="23">PM1</strain>
    </source>
</reference>
<dbReference type="SMART" id="SM00133">
    <property type="entry name" value="S_TK_X"/>
    <property type="match status" value="1"/>
</dbReference>
<evidence type="ECO:0000259" key="19">
    <source>
        <dbReference type="PROSITE" id="PS50011"/>
    </source>
</evidence>
<evidence type="ECO:0000256" key="7">
    <source>
        <dbReference type="ARBA" id="ARBA00022737"/>
    </source>
</evidence>
<keyword evidence="8 16" id="KW-0547">Nucleotide-binding</keyword>
<feature type="compositionally biased region" description="Low complexity" evidence="17">
    <location>
        <begin position="644"/>
        <end position="660"/>
    </location>
</feature>
<evidence type="ECO:0000256" key="16">
    <source>
        <dbReference type="PROSITE-ProRule" id="PRU10141"/>
    </source>
</evidence>
<feature type="compositionally biased region" description="Gly residues" evidence="17">
    <location>
        <begin position="80"/>
        <end position="92"/>
    </location>
</feature>
<dbReference type="FunFam" id="1.10.287.160:FF:000004">
    <property type="entry name" value="Protein kinase C"/>
    <property type="match status" value="1"/>
</dbReference>
<dbReference type="InterPro" id="IPR002219">
    <property type="entry name" value="PKC_DAG/PE"/>
</dbReference>
<dbReference type="CDD" id="cd05570">
    <property type="entry name" value="STKc_PKC"/>
    <property type="match status" value="1"/>
</dbReference>
<keyword evidence="5" id="KW-0808">Transferase</keyword>
<evidence type="ECO:0000259" key="21">
    <source>
        <dbReference type="PROSITE" id="PS51285"/>
    </source>
</evidence>
<keyword evidence="10 23" id="KW-0418">Kinase</keyword>
<feature type="domain" description="REM-1" evidence="22">
    <location>
        <begin position="1"/>
        <end position="67"/>
    </location>
</feature>
<feature type="region of interest" description="Disordered" evidence="17">
    <location>
        <begin position="65"/>
        <end position="136"/>
    </location>
</feature>
<evidence type="ECO:0000256" key="2">
    <source>
        <dbReference type="ARBA" id="ARBA00012429"/>
    </source>
</evidence>
<dbReference type="InterPro" id="IPR037312">
    <property type="entry name" value="PKC-like_HR1"/>
</dbReference>
<dbReference type="PROSITE" id="PS50081">
    <property type="entry name" value="ZF_DAG_PE_2"/>
    <property type="match status" value="2"/>
</dbReference>
<dbReference type="Gene3D" id="1.10.510.10">
    <property type="entry name" value="Transferase(Phosphotransferase) domain 1"/>
    <property type="match status" value="1"/>
</dbReference>